<organism evidence="1 2">
    <name type="scientific">Chitinophaga barathri</name>
    <dbReference type="NCBI Taxonomy" id="1647451"/>
    <lineage>
        <taxon>Bacteria</taxon>
        <taxon>Pseudomonadati</taxon>
        <taxon>Bacteroidota</taxon>
        <taxon>Chitinophagia</taxon>
        <taxon>Chitinophagales</taxon>
        <taxon>Chitinophagaceae</taxon>
        <taxon>Chitinophaga</taxon>
    </lineage>
</organism>
<accession>A0A3N4MFV1</accession>
<dbReference type="Proteomes" id="UP000279089">
    <property type="component" value="Unassembled WGS sequence"/>
</dbReference>
<name>A0A3N4MFV1_9BACT</name>
<keyword evidence="2" id="KW-1185">Reference proteome</keyword>
<reference evidence="2" key="1">
    <citation type="submission" date="2018-11" db="EMBL/GenBank/DDBJ databases">
        <title>Chitinophaga lutea sp.nov., isolate from arsenic contaminated soil.</title>
        <authorList>
            <person name="Zong Y."/>
        </authorList>
    </citation>
    <scope>NUCLEOTIDE SEQUENCE [LARGE SCALE GENOMIC DNA]</scope>
    <source>
        <strain evidence="2">YLT18</strain>
    </source>
</reference>
<evidence type="ECO:0000313" key="1">
    <source>
        <dbReference type="EMBL" id="RPD42488.1"/>
    </source>
</evidence>
<gene>
    <name evidence="1" type="ORF">EG028_04750</name>
</gene>
<proteinExistence type="predicted"/>
<dbReference type="EMBL" id="RMBX01000002">
    <property type="protein sequence ID" value="RPD42488.1"/>
    <property type="molecule type" value="Genomic_DNA"/>
</dbReference>
<evidence type="ECO:0000313" key="2">
    <source>
        <dbReference type="Proteomes" id="UP000279089"/>
    </source>
</evidence>
<comment type="caution">
    <text evidence="1">The sequence shown here is derived from an EMBL/GenBank/DDBJ whole genome shotgun (WGS) entry which is preliminary data.</text>
</comment>
<protein>
    <submittedName>
        <fullName evidence="1">Uncharacterized protein</fullName>
    </submittedName>
</protein>
<sequence length="76" mass="8942">MIAAKLRQYAGQQRKNIYPGRNNGSHGVDHERNLIYHIRNFYPRRPVMQVVTVNIALYSIPVIANRYSTYRQVLQL</sequence>
<dbReference type="AlphaFoldDB" id="A0A3N4MFV1"/>